<name>A0A285PI07_9HYPH</name>
<evidence type="ECO:0000313" key="3">
    <source>
        <dbReference type="Proteomes" id="UP000219439"/>
    </source>
</evidence>
<dbReference type="OrthoDB" id="5899189at2"/>
<gene>
    <name evidence="2" type="ORF">SAMN06265368_2590</name>
</gene>
<evidence type="ECO:0000313" key="2">
    <source>
        <dbReference type="EMBL" id="SNZ19501.1"/>
    </source>
</evidence>
<sequence>MIVHILSVIAFMLVTFAAQGVSHFVINADHFASIGFLRAEPIMAMGFAVMIIQGAILSFSLQIWKGDAVQIKEGLLISLIFGAFLVSYIALTEPAKYAVPSITDWLRIELVVGFLQFGIFGLVLGWLHRRFGSEKAPKGTP</sequence>
<keyword evidence="1" id="KW-0812">Transmembrane</keyword>
<dbReference type="Proteomes" id="UP000219439">
    <property type="component" value="Unassembled WGS sequence"/>
</dbReference>
<keyword evidence="1" id="KW-0472">Membrane</keyword>
<dbReference type="AlphaFoldDB" id="A0A285PI07"/>
<accession>A0A285PI07</accession>
<dbReference type="EMBL" id="OBEL01000002">
    <property type="protein sequence ID" value="SNZ19501.1"/>
    <property type="molecule type" value="Genomic_DNA"/>
</dbReference>
<dbReference type="RefSeq" id="WP_097153845.1">
    <property type="nucleotide sequence ID" value="NZ_OBEL01000002.1"/>
</dbReference>
<keyword evidence="1" id="KW-1133">Transmembrane helix</keyword>
<protein>
    <submittedName>
        <fullName evidence="2">Uncharacterized protein</fullName>
    </submittedName>
</protein>
<feature type="transmembrane region" description="Helical" evidence="1">
    <location>
        <begin position="111"/>
        <end position="128"/>
    </location>
</feature>
<proteinExistence type="predicted"/>
<keyword evidence="3" id="KW-1185">Reference proteome</keyword>
<feature type="transmembrane region" description="Helical" evidence="1">
    <location>
        <begin position="73"/>
        <end position="91"/>
    </location>
</feature>
<reference evidence="2 3" key="1">
    <citation type="submission" date="2017-09" db="EMBL/GenBank/DDBJ databases">
        <authorList>
            <person name="Ehlers B."/>
            <person name="Leendertz F.H."/>
        </authorList>
    </citation>
    <scope>NUCLEOTIDE SEQUENCE [LARGE SCALE GENOMIC DNA]</scope>
    <source>
        <strain evidence="2 3">DSM 18289</strain>
    </source>
</reference>
<evidence type="ECO:0000256" key="1">
    <source>
        <dbReference type="SAM" id="Phobius"/>
    </source>
</evidence>
<organism evidence="2 3">
    <name type="scientific">Cohaesibacter gelatinilyticus</name>
    <dbReference type="NCBI Taxonomy" id="372072"/>
    <lineage>
        <taxon>Bacteria</taxon>
        <taxon>Pseudomonadati</taxon>
        <taxon>Pseudomonadota</taxon>
        <taxon>Alphaproteobacteria</taxon>
        <taxon>Hyphomicrobiales</taxon>
        <taxon>Cohaesibacteraceae</taxon>
    </lineage>
</organism>
<feature type="transmembrane region" description="Helical" evidence="1">
    <location>
        <begin position="41"/>
        <end position="61"/>
    </location>
</feature>